<accession>A0ABD1DKJ7</accession>
<feature type="domain" description="C2H2-type" evidence="8">
    <location>
        <begin position="256"/>
        <end position="284"/>
    </location>
</feature>
<evidence type="ECO:0000256" key="7">
    <source>
        <dbReference type="SAM" id="MobiDB-lite"/>
    </source>
</evidence>
<feature type="domain" description="C2H2-type" evidence="8">
    <location>
        <begin position="200"/>
        <end position="227"/>
    </location>
</feature>
<keyword evidence="11" id="KW-1185">Reference proteome</keyword>
<keyword evidence="5" id="KW-0862">Zinc</keyword>
<dbReference type="Gene3D" id="3.30.160.60">
    <property type="entry name" value="Classic Zinc Finger"/>
    <property type="match status" value="8"/>
</dbReference>
<dbReference type="PROSITE" id="PS00028">
    <property type="entry name" value="ZINC_FINGER_C2H2_1"/>
    <property type="match status" value="9"/>
</dbReference>
<dbReference type="GO" id="GO:0030246">
    <property type="term" value="F:carbohydrate binding"/>
    <property type="evidence" value="ECO:0007669"/>
    <property type="project" value="UniProtKB-KW"/>
</dbReference>
<feature type="domain" description="C2H2-type" evidence="8">
    <location>
        <begin position="143"/>
        <end position="170"/>
    </location>
</feature>
<feature type="domain" description="C2H2-type" evidence="8">
    <location>
        <begin position="115"/>
        <end position="142"/>
    </location>
</feature>
<reference evidence="10 11" key="1">
    <citation type="submission" date="2024-05" db="EMBL/GenBank/DDBJ databases">
        <title>Culex pipiens pipiens assembly and annotation.</title>
        <authorList>
            <person name="Alout H."/>
            <person name="Durand T."/>
        </authorList>
    </citation>
    <scope>NUCLEOTIDE SEQUENCE [LARGE SCALE GENOMIC DNA]</scope>
    <source>
        <strain evidence="10">HA-2024</strain>
        <tissue evidence="10">Whole body</tissue>
    </source>
</reference>
<dbReference type="Gene3D" id="2.60.120.200">
    <property type="match status" value="1"/>
</dbReference>
<feature type="domain" description="Galectin" evidence="9">
    <location>
        <begin position="478"/>
        <end position="593"/>
    </location>
</feature>
<gene>
    <name evidence="10" type="ORF">pipiens_007582</name>
</gene>
<dbReference type="FunFam" id="3.30.160.60:FF:000110">
    <property type="entry name" value="Zinc finger protein-like"/>
    <property type="match status" value="1"/>
</dbReference>
<evidence type="ECO:0000256" key="1">
    <source>
        <dbReference type="ARBA" id="ARBA00022723"/>
    </source>
</evidence>
<evidence type="ECO:0000256" key="6">
    <source>
        <dbReference type="PROSITE-ProRule" id="PRU00042"/>
    </source>
</evidence>
<dbReference type="CDD" id="cd00070">
    <property type="entry name" value="GLECT"/>
    <property type="match status" value="1"/>
</dbReference>
<dbReference type="InterPro" id="IPR013087">
    <property type="entry name" value="Znf_C2H2_type"/>
</dbReference>
<dbReference type="AlphaFoldDB" id="A0ABD1DKJ7"/>
<dbReference type="InterPro" id="IPR036236">
    <property type="entry name" value="Znf_C2H2_sf"/>
</dbReference>
<feature type="region of interest" description="Disordered" evidence="7">
    <location>
        <begin position="572"/>
        <end position="593"/>
    </location>
</feature>
<feature type="domain" description="C2H2-type" evidence="8">
    <location>
        <begin position="301"/>
        <end position="330"/>
    </location>
</feature>
<evidence type="ECO:0000256" key="2">
    <source>
        <dbReference type="ARBA" id="ARBA00022734"/>
    </source>
</evidence>
<dbReference type="InterPro" id="IPR013320">
    <property type="entry name" value="ConA-like_dom_sf"/>
</dbReference>
<dbReference type="EMBL" id="JBEHCU010005304">
    <property type="protein sequence ID" value="KAL1400255.1"/>
    <property type="molecule type" value="Genomic_DNA"/>
</dbReference>
<dbReference type="InterPro" id="IPR001079">
    <property type="entry name" value="Galectin_CRD"/>
</dbReference>
<evidence type="ECO:0000259" key="9">
    <source>
        <dbReference type="PROSITE" id="PS51304"/>
    </source>
</evidence>
<dbReference type="PANTHER" id="PTHR14196:SF12">
    <property type="entry name" value="ZINC FINGER PROTEIN 208-LIKE"/>
    <property type="match status" value="1"/>
</dbReference>
<name>A0ABD1DKJ7_CULPP</name>
<feature type="region of interest" description="Disordered" evidence="7">
    <location>
        <begin position="384"/>
        <end position="407"/>
    </location>
</feature>
<keyword evidence="1" id="KW-0479">Metal-binding</keyword>
<dbReference type="Pfam" id="PF00096">
    <property type="entry name" value="zf-C2H2"/>
    <property type="match status" value="6"/>
</dbReference>
<protein>
    <submittedName>
        <fullName evidence="10">Uncharacterized protein</fullName>
    </submittedName>
</protein>
<dbReference type="PROSITE" id="PS51304">
    <property type="entry name" value="GALECTIN"/>
    <property type="match status" value="1"/>
</dbReference>
<comment type="caution">
    <text evidence="10">The sequence shown here is derived from an EMBL/GenBank/DDBJ whole genome shotgun (WGS) entry which is preliminary data.</text>
</comment>
<dbReference type="SMART" id="SM00908">
    <property type="entry name" value="Gal-bind_lectin"/>
    <property type="match status" value="1"/>
</dbReference>
<dbReference type="GO" id="GO:0032502">
    <property type="term" value="P:developmental process"/>
    <property type="evidence" value="ECO:0007669"/>
    <property type="project" value="UniProtKB-ARBA"/>
</dbReference>
<evidence type="ECO:0000256" key="5">
    <source>
        <dbReference type="ARBA" id="ARBA00022833"/>
    </source>
</evidence>
<dbReference type="Proteomes" id="UP001562425">
    <property type="component" value="Unassembled WGS sequence"/>
</dbReference>
<evidence type="ECO:0000256" key="4">
    <source>
        <dbReference type="ARBA" id="ARBA00022771"/>
    </source>
</evidence>
<evidence type="ECO:0000259" key="8">
    <source>
        <dbReference type="PROSITE" id="PS50157"/>
    </source>
</evidence>
<dbReference type="SMART" id="SM00355">
    <property type="entry name" value="ZnF_C2H2"/>
    <property type="match status" value="10"/>
</dbReference>
<dbReference type="GO" id="GO:0008270">
    <property type="term" value="F:zinc ion binding"/>
    <property type="evidence" value="ECO:0007669"/>
    <property type="project" value="UniProtKB-KW"/>
</dbReference>
<evidence type="ECO:0000256" key="3">
    <source>
        <dbReference type="ARBA" id="ARBA00022737"/>
    </source>
</evidence>
<dbReference type="FunFam" id="3.30.160.60:FF:000202">
    <property type="entry name" value="Zinc finger protein 574"/>
    <property type="match status" value="1"/>
</dbReference>
<evidence type="ECO:0000313" key="10">
    <source>
        <dbReference type="EMBL" id="KAL1400255.1"/>
    </source>
</evidence>
<keyword evidence="4 6" id="KW-0863">Zinc-finger</keyword>
<keyword evidence="3" id="KW-0677">Repeat</keyword>
<dbReference type="SUPFAM" id="SSF57667">
    <property type="entry name" value="beta-beta-alpha zinc fingers"/>
    <property type="match status" value="5"/>
</dbReference>
<dbReference type="Pfam" id="PF00337">
    <property type="entry name" value="Gal-bind_lectin"/>
    <property type="match status" value="1"/>
</dbReference>
<dbReference type="InterPro" id="IPR050717">
    <property type="entry name" value="C2H2-ZF_Transcription_Reg"/>
</dbReference>
<keyword evidence="2" id="KW-0430">Lectin</keyword>
<feature type="non-terminal residue" evidence="10">
    <location>
        <position position="593"/>
    </location>
</feature>
<dbReference type="FunFam" id="3.30.160.60:FF:001049">
    <property type="entry name" value="zinc finger protein 319"/>
    <property type="match status" value="1"/>
</dbReference>
<dbReference type="SMART" id="SM00276">
    <property type="entry name" value="GLECT"/>
    <property type="match status" value="1"/>
</dbReference>
<dbReference type="PANTHER" id="PTHR14196">
    <property type="entry name" value="ODD-SKIPPED - RELATED"/>
    <property type="match status" value="1"/>
</dbReference>
<dbReference type="SUPFAM" id="SSF49899">
    <property type="entry name" value="Concanavalin A-like lectins/glucanases"/>
    <property type="match status" value="1"/>
</dbReference>
<feature type="domain" description="C2H2-type" evidence="8">
    <location>
        <begin position="86"/>
        <end position="113"/>
    </location>
</feature>
<dbReference type="GO" id="GO:0003677">
    <property type="term" value="F:DNA binding"/>
    <property type="evidence" value="ECO:0007669"/>
    <property type="project" value="UniProtKB-ARBA"/>
</dbReference>
<feature type="compositionally biased region" description="Acidic residues" evidence="7">
    <location>
        <begin position="384"/>
        <end position="399"/>
    </location>
</feature>
<organism evidence="10 11">
    <name type="scientific">Culex pipiens pipiens</name>
    <name type="common">Northern house mosquito</name>
    <dbReference type="NCBI Taxonomy" id="38569"/>
    <lineage>
        <taxon>Eukaryota</taxon>
        <taxon>Metazoa</taxon>
        <taxon>Ecdysozoa</taxon>
        <taxon>Arthropoda</taxon>
        <taxon>Hexapoda</taxon>
        <taxon>Insecta</taxon>
        <taxon>Pterygota</taxon>
        <taxon>Neoptera</taxon>
        <taxon>Endopterygota</taxon>
        <taxon>Diptera</taxon>
        <taxon>Nematocera</taxon>
        <taxon>Culicoidea</taxon>
        <taxon>Culicidae</taxon>
        <taxon>Culicinae</taxon>
        <taxon>Culicini</taxon>
        <taxon>Culex</taxon>
        <taxon>Culex</taxon>
    </lineage>
</organism>
<evidence type="ECO:0000313" key="11">
    <source>
        <dbReference type="Proteomes" id="UP001562425"/>
    </source>
</evidence>
<proteinExistence type="predicted"/>
<feature type="compositionally biased region" description="Polar residues" evidence="7">
    <location>
        <begin position="575"/>
        <end position="593"/>
    </location>
</feature>
<sequence length="593" mass="67264">MLHTKTLPHLSLQLFFKTNDNYYCTLCPASDGPPAAHNVKTIGIHLKTDHDEKILICERCDAVFRRRTQYNEHMDKHVASELGSDFRCDVCGTEFANIRTLRMHRKTHVATPKVWSCHVCQKKYSSKNLLDEHSNMHSGKRPFKCPVCPKDFASKYTLSAHMKIHQDRERVFNCKECGRGFYSQNNLIQHEKIHLGVRDYACTDCNKTFMSQHNLDIHKIVHLNYKPFICRTCGKGFARKAEIKDHERTHTGERPFVCDICDASFSQRSNLQSHKRATHFNDKRRDNRNAHRFVHSDKKPYECVTCGAGFMRKPQLYSHMQQRGHLNDTIVVNQPRITNDDLLEFDTTTDSIGDPLELDKQGIVYEEDPDELEGARDEYYIEEEEMEEDDGEEEEDDEGGAIPGTSQLVLPGTVELSESTALLAASEGFIDETDIISQDLDDDDDEEGGAGSGGGMQLVKLKIANPNGKDGIAWTLPFMGQLPGPMVPGCRIRLKAKINRPNGDLRLHLQSGASLNPMDDVPLHLTFLPATREVIRNSYAAGRWGQEVRTPNSPINFEEDFDLAISAHPQGFNLEINNEPPTSFNNQSPQDRI</sequence>
<dbReference type="FunFam" id="3.30.160.60:FF:000478">
    <property type="entry name" value="Zinc finger protein 133"/>
    <property type="match status" value="1"/>
</dbReference>
<dbReference type="Pfam" id="PF13912">
    <property type="entry name" value="zf-C2H2_6"/>
    <property type="match status" value="1"/>
</dbReference>
<feature type="domain" description="C2H2-type" evidence="8">
    <location>
        <begin position="172"/>
        <end position="199"/>
    </location>
</feature>
<feature type="domain" description="C2H2-type" evidence="8">
    <location>
        <begin position="228"/>
        <end position="255"/>
    </location>
</feature>
<dbReference type="PROSITE" id="PS50157">
    <property type="entry name" value="ZINC_FINGER_C2H2_2"/>
    <property type="match status" value="9"/>
</dbReference>
<feature type="domain" description="C2H2-type" evidence="8">
    <location>
        <begin position="55"/>
        <end position="82"/>
    </location>
</feature>